<protein>
    <submittedName>
        <fullName evidence="7">Glycosyltransferase</fullName>
    </submittedName>
</protein>
<dbReference type="GO" id="GO:0016757">
    <property type="term" value="F:glycosyltransferase activity"/>
    <property type="evidence" value="ECO:0007669"/>
    <property type="project" value="UniProtKB-KW"/>
</dbReference>
<keyword evidence="8" id="KW-1185">Reference proteome</keyword>
<dbReference type="SUPFAM" id="SSF160246">
    <property type="entry name" value="EspE N-terminal domain-like"/>
    <property type="match status" value="2"/>
</dbReference>
<evidence type="ECO:0000259" key="5">
    <source>
        <dbReference type="Pfam" id="PF05157"/>
    </source>
</evidence>
<evidence type="ECO:0000256" key="4">
    <source>
        <dbReference type="SAM" id="Phobius"/>
    </source>
</evidence>
<dbReference type="Gene3D" id="3.90.550.10">
    <property type="entry name" value="Spore Coat Polysaccharide Biosynthesis Protein SpsA, Chain A"/>
    <property type="match status" value="1"/>
</dbReference>
<dbReference type="PANTHER" id="PTHR43630:SF1">
    <property type="entry name" value="POLY-BETA-1,6-N-ACETYL-D-GLUCOSAMINE SYNTHASE"/>
    <property type="match status" value="1"/>
</dbReference>
<dbReference type="Pfam" id="PF05157">
    <property type="entry name" value="MshEN"/>
    <property type="match status" value="2"/>
</dbReference>
<dbReference type="Proteomes" id="UP000533476">
    <property type="component" value="Unassembled WGS sequence"/>
</dbReference>
<proteinExistence type="inferred from homology"/>
<evidence type="ECO:0000313" key="7">
    <source>
        <dbReference type="EMBL" id="NMP20873.1"/>
    </source>
</evidence>
<comment type="similarity">
    <text evidence="1">Belongs to the glycosyltransferase 2 family.</text>
</comment>
<feature type="transmembrane region" description="Helical" evidence="4">
    <location>
        <begin position="644"/>
        <end position="663"/>
    </location>
</feature>
<keyword evidence="3 7" id="KW-0808">Transferase</keyword>
<organism evidence="7 8">
    <name type="scientific">Sulfobacillus harzensis</name>
    <dbReference type="NCBI Taxonomy" id="2729629"/>
    <lineage>
        <taxon>Bacteria</taxon>
        <taxon>Bacillati</taxon>
        <taxon>Bacillota</taxon>
        <taxon>Clostridia</taxon>
        <taxon>Eubacteriales</taxon>
        <taxon>Clostridiales Family XVII. Incertae Sedis</taxon>
        <taxon>Sulfobacillus</taxon>
    </lineage>
</organism>
<name>A0A7Y0L075_9FIRM</name>
<dbReference type="InterPro" id="IPR007831">
    <property type="entry name" value="T2SS_GspE_N"/>
</dbReference>
<dbReference type="Gene3D" id="3.30.300.160">
    <property type="entry name" value="Type II secretion system, protein E, N-terminal domain"/>
    <property type="match status" value="2"/>
</dbReference>
<dbReference type="AlphaFoldDB" id="A0A7Y0L075"/>
<feature type="domain" description="Type II secretion system protein GspE N-terminal" evidence="5">
    <location>
        <begin position="167"/>
        <end position="255"/>
    </location>
</feature>
<evidence type="ECO:0000256" key="2">
    <source>
        <dbReference type="ARBA" id="ARBA00022676"/>
    </source>
</evidence>
<dbReference type="CDD" id="cd06427">
    <property type="entry name" value="CESA_like_2"/>
    <property type="match status" value="1"/>
</dbReference>
<keyword evidence="2" id="KW-0328">Glycosyltransferase</keyword>
<evidence type="ECO:0000313" key="8">
    <source>
        <dbReference type="Proteomes" id="UP000533476"/>
    </source>
</evidence>
<feature type="domain" description="Type II secretion system protein GspE N-terminal" evidence="5">
    <location>
        <begin position="32"/>
        <end position="107"/>
    </location>
</feature>
<evidence type="ECO:0000259" key="6">
    <source>
        <dbReference type="Pfam" id="PF13632"/>
    </source>
</evidence>
<keyword evidence="4" id="KW-0812">Transmembrane</keyword>
<gene>
    <name evidence="7" type="ORF">HIJ39_00675</name>
</gene>
<reference evidence="7 8" key="1">
    <citation type="submission" date="2020-04" db="EMBL/GenBank/DDBJ databases">
        <authorList>
            <person name="Zhang R."/>
            <person name="Schippers A."/>
        </authorList>
    </citation>
    <scope>NUCLEOTIDE SEQUENCE [LARGE SCALE GENOMIC DNA]</scope>
    <source>
        <strain evidence="7 8">DSM 109850</strain>
    </source>
</reference>
<accession>A0A7Y0L075</accession>
<dbReference type="PANTHER" id="PTHR43630">
    <property type="entry name" value="POLY-BETA-1,6-N-ACETYL-D-GLUCOSAMINE SYNTHASE"/>
    <property type="match status" value="1"/>
</dbReference>
<comment type="caution">
    <text evidence="7">The sequence shown here is derived from an EMBL/GenBank/DDBJ whole genome shotgun (WGS) entry which is preliminary data.</text>
</comment>
<feature type="transmembrane region" description="Helical" evidence="4">
    <location>
        <begin position="598"/>
        <end position="624"/>
    </location>
</feature>
<keyword evidence="4" id="KW-1133">Transmembrane helix</keyword>
<evidence type="ECO:0000256" key="3">
    <source>
        <dbReference type="ARBA" id="ARBA00022679"/>
    </source>
</evidence>
<dbReference type="SUPFAM" id="SSF53448">
    <property type="entry name" value="Nucleotide-diphospho-sugar transferases"/>
    <property type="match status" value="1"/>
</dbReference>
<feature type="domain" description="Glycosyltransferase 2-like" evidence="6">
    <location>
        <begin position="438"/>
        <end position="636"/>
    </location>
</feature>
<dbReference type="EMBL" id="JABBVZ010000002">
    <property type="protein sequence ID" value="NMP20873.1"/>
    <property type="molecule type" value="Genomic_DNA"/>
</dbReference>
<sequence>MNAQVASGSFDIHIEGHVSLIPYHTADGGLVDPVDRSLVMNFERDALVKHRVIPLAKPEDRLWVGLEDPKNRDSVMWLQSLGIPVKAFLVQEWELTLAFDRVYGLTDRLVDRQLGGILLQQSKVHADQLVEALEMQAAMGARLGEVLTSFNMANFWDVAEALALQSGLPLVELASSGLTAPPDVWDAMDEAFWLRNAVVPIFQSSNQVGIAMVDPWRPDVVNTLVDSLGCPVLVYVTGYRDVLVTYSRYYGNRHATRSREQILVKRPDQSADYLLSRRQKTVSLAATTAFVLFMIKNWLVTLTFLNAVVEVLYALNTVYRLWLMFVSAKEKPYSIVRPVSLSGALSEDQLPIYTILVPLYKEAAVLPKIAQSISELRYPKHLLDVKFLLEADDLDTMEAARAAHLPNFIQIVIVPTSMPRTKPKACNYGFWQARGDFVVIFDAEDAPDPDQLLKAIEVFRVSDERVACVQAKLSYYNQTQNILTRWFTSEYAMWFDQLLPALFARNLPIPLGGTSNHFRVSVLKEIGAWDPFNVTEDADLGIRLARLGYRTVVMDSTTWEEANSDFVNWIRQRSRWVKGYIQTWIVHMRHPRRLVKELGWGGMMAFQSVIFGTPFTFLINPFLWGMTTVWFLLGVPFAHALFPAWVYYAAFLNLVFGNFAFMYTNVTGLATRRDWDLSKYATLNPVYWTFMSIAGWKGFLQLFTRPSYWEKTVHGLTDAKMPHERQVG</sequence>
<dbReference type="Pfam" id="PF13632">
    <property type="entry name" value="Glyco_trans_2_3"/>
    <property type="match status" value="1"/>
</dbReference>
<keyword evidence="4" id="KW-0472">Membrane</keyword>
<dbReference type="InterPro" id="IPR029044">
    <property type="entry name" value="Nucleotide-diphossugar_trans"/>
</dbReference>
<dbReference type="RefSeq" id="WP_169095656.1">
    <property type="nucleotide sequence ID" value="NZ_JABBVZ010000002.1"/>
</dbReference>
<dbReference type="InterPro" id="IPR001173">
    <property type="entry name" value="Glyco_trans_2-like"/>
</dbReference>
<dbReference type="InterPro" id="IPR037257">
    <property type="entry name" value="T2SS_E_N_sf"/>
</dbReference>
<evidence type="ECO:0000256" key="1">
    <source>
        <dbReference type="ARBA" id="ARBA00006739"/>
    </source>
</evidence>